<dbReference type="AlphaFoldDB" id="A0A1G2T344"/>
<comment type="caution">
    <text evidence="2">The sequence shown here is derived from an EMBL/GenBank/DDBJ whole genome shotgun (WGS) entry which is preliminary data.</text>
</comment>
<proteinExistence type="predicted"/>
<name>A0A1G2T344_9BACT</name>
<sequence>MTTQEISLKLEHYDDIFSDFDMRPYSKRALSVDFVDEIRRASLDKDHSGIELSISVPENTRSESEESTIKERLAGHFEKHYGLELKKKRKTKNRGILMIFLGVISMVLATFILSGDPSDDLLQSFLVVFLEPASWFLLWEGADQILFTAREIDPELNFYRKMFTSHQNIHFKSY</sequence>
<evidence type="ECO:0008006" key="4">
    <source>
        <dbReference type="Google" id="ProtNLM"/>
    </source>
</evidence>
<evidence type="ECO:0000313" key="3">
    <source>
        <dbReference type="Proteomes" id="UP000178612"/>
    </source>
</evidence>
<protein>
    <recommendedName>
        <fullName evidence="4">SMODS and SLOG-associating 2TM effector domain-containing protein</fullName>
    </recommendedName>
</protein>
<dbReference type="Proteomes" id="UP000178612">
    <property type="component" value="Unassembled WGS sequence"/>
</dbReference>
<gene>
    <name evidence="2" type="ORF">A2758_00330</name>
</gene>
<evidence type="ECO:0000256" key="1">
    <source>
        <dbReference type="SAM" id="Phobius"/>
    </source>
</evidence>
<feature type="transmembrane region" description="Helical" evidence="1">
    <location>
        <begin position="95"/>
        <end position="115"/>
    </location>
</feature>
<dbReference type="EMBL" id="MHVJ01000011">
    <property type="protein sequence ID" value="OHA91552.1"/>
    <property type="molecule type" value="Genomic_DNA"/>
</dbReference>
<reference evidence="2 3" key="1">
    <citation type="journal article" date="2016" name="Nat. Commun.">
        <title>Thousands of microbial genomes shed light on interconnected biogeochemical processes in an aquifer system.</title>
        <authorList>
            <person name="Anantharaman K."/>
            <person name="Brown C.T."/>
            <person name="Hug L.A."/>
            <person name="Sharon I."/>
            <person name="Castelle C.J."/>
            <person name="Probst A.J."/>
            <person name="Thomas B.C."/>
            <person name="Singh A."/>
            <person name="Wilkins M.J."/>
            <person name="Karaoz U."/>
            <person name="Brodie E.L."/>
            <person name="Williams K.H."/>
            <person name="Hubbard S.S."/>
            <person name="Banfield J.F."/>
        </authorList>
    </citation>
    <scope>NUCLEOTIDE SEQUENCE [LARGE SCALE GENOMIC DNA]</scope>
</reference>
<keyword evidence="1" id="KW-0472">Membrane</keyword>
<evidence type="ECO:0000313" key="2">
    <source>
        <dbReference type="EMBL" id="OHA91552.1"/>
    </source>
</evidence>
<keyword evidence="1" id="KW-1133">Transmembrane helix</keyword>
<keyword evidence="1" id="KW-0812">Transmembrane</keyword>
<accession>A0A1G2T344</accession>
<organism evidence="2 3">
    <name type="scientific">Candidatus Zambryskibacteria bacterium RIFCSPHIGHO2_01_FULL_49_18</name>
    <dbReference type="NCBI Taxonomy" id="1802740"/>
    <lineage>
        <taxon>Bacteria</taxon>
        <taxon>Candidatus Zambryskiibacteriota</taxon>
    </lineage>
</organism>